<evidence type="ECO:0000256" key="9">
    <source>
        <dbReference type="ARBA" id="ARBA00023128"/>
    </source>
</evidence>
<reference evidence="13" key="1">
    <citation type="journal article" date="2014" name="PLoS ONE">
        <title>The genome and linkage map of the northern pike (Esox lucius): conserved synteny revealed between the salmonid sister group and the Neoteleostei.</title>
        <authorList>
            <person name="Rondeau E.B."/>
            <person name="Minkley D.R."/>
            <person name="Leong J.S."/>
            <person name="Messmer A.M."/>
            <person name="Jantzen J.R."/>
            <person name="von Schalburg K.R."/>
            <person name="Lemon C."/>
            <person name="Bird N.H."/>
            <person name="Koop B.F."/>
        </authorList>
    </citation>
    <scope>NUCLEOTIDE SEQUENCE</scope>
</reference>
<organism evidence="12 13">
    <name type="scientific">Esox lucius</name>
    <name type="common">Northern pike</name>
    <dbReference type="NCBI Taxonomy" id="8010"/>
    <lineage>
        <taxon>Eukaryota</taxon>
        <taxon>Metazoa</taxon>
        <taxon>Chordata</taxon>
        <taxon>Craniata</taxon>
        <taxon>Vertebrata</taxon>
        <taxon>Euteleostomi</taxon>
        <taxon>Actinopterygii</taxon>
        <taxon>Neopterygii</taxon>
        <taxon>Teleostei</taxon>
        <taxon>Protacanthopterygii</taxon>
        <taxon>Esociformes</taxon>
        <taxon>Esocidae</taxon>
        <taxon>Esox</taxon>
    </lineage>
</organism>
<dbReference type="GeneTree" id="ENSGT00510000049652"/>
<keyword evidence="5" id="KW-0732">Signal</keyword>
<sequence length="124" mass="13850">GHIVCLVPAYGKVRIHDLLTTSRLSKPKKPADEEDEELNQPIKFSTSKASQKIWNVDKSFGSQYQRPWWKVLPISLLGVSLLLWCALRSETDIDEQGDVNNPSYIIIVQINAQVYGGGAVLRAS</sequence>
<dbReference type="Bgee" id="ENSELUG00000009841">
    <property type="expression patterns" value="Expressed in ovary and 14 other cell types or tissues"/>
</dbReference>
<name>A0A3P8Y0V9_ESOLU</name>
<evidence type="ECO:0000256" key="5">
    <source>
        <dbReference type="ARBA" id="ARBA00022729"/>
    </source>
</evidence>
<keyword evidence="4" id="KW-0812">Transmembrane</keyword>
<keyword evidence="2" id="KW-0813">Transport</keyword>
<dbReference type="OMA" id="KGSHRTW"/>
<accession>A0A3P8Y0V9</accession>
<evidence type="ECO:0000313" key="13">
    <source>
        <dbReference type="Proteomes" id="UP000265140"/>
    </source>
</evidence>
<dbReference type="PANTHER" id="PTHR35268:SF1">
    <property type="entry name" value="UBIQUINOL-CYTOCHROME-C REDUCTASE COMPLEX ASSEMBLY FACTOR 4"/>
    <property type="match status" value="1"/>
</dbReference>
<evidence type="ECO:0000256" key="6">
    <source>
        <dbReference type="ARBA" id="ARBA00022792"/>
    </source>
</evidence>
<keyword evidence="13" id="KW-1185">Reference proteome</keyword>
<keyword evidence="3" id="KW-0679">Respiratory chain</keyword>
<reference evidence="12" key="2">
    <citation type="submission" date="2020-02" db="EMBL/GenBank/DDBJ databases">
        <title>Esox lucius (northern pike) genome, fEsoLuc1, primary haplotype.</title>
        <authorList>
            <person name="Myers G."/>
            <person name="Karagic N."/>
            <person name="Meyer A."/>
            <person name="Pippel M."/>
            <person name="Reichard M."/>
            <person name="Winkler S."/>
            <person name="Tracey A."/>
            <person name="Sims Y."/>
            <person name="Howe K."/>
            <person name="Rhie A."/>
            <person name="Formenti G."/>
            <person name="Durbin R."/>
            <person name="Fedrigo O."/>
            <person name="Jarvis E.D."/>
        </authorList>
    </citation>
    <scope>NUCLEOTIDE SEQUENCE [LARGE SCALE GENOMIC DNA]</scope>
</reference>
<evidence type="ECO:0000256" key="1">
    <source>
        <dbReference type="ARBA" id="ARBA00004434"/>
    </source>
</evidence>
<keyword evidence="8" id="KW-1133">Transmembrane helix</keyword>
<reference evidence="12" key="3">
    <citation type="submission" date="2025-08" db="UniProtKB">
        <authorList>
            <consortium name="Ensembl"/>
        </authorList>
    </citation>
    <scope>IDENTIFICATION</scope>
</reference>
<evidence type="ECO:0000256" key="4">
    <source>
        <dbReference type="ARBA" id="ARBA00022692"/>
    </source>
</evidence>
<evidence type="ECO:0000256" key="7">
    <source>
        <dbReference type="ARBA" id="ARBA00022982"/>
    </source>
</evidence>
<evidence type="ECO:0000256" key="8">
    <source>
        <dbReference type="ARBA" id="ARBA00022989"/>
    </source>
</evidence>
<dbReference type="InterPro" id="IPR023248">
    <property type="entry name" value="UQCC4_vert"/>
</dbReference>
<dbReference type="InParanoid" id="A0A3P8Y0V9"/>
<evidence type="ECO:0000256" key="11">
    <source>
        <dbReference type="ARBA" id="ARBA00034713"/>
    </source>
</evidence>
<evidence type="ECO:0000313" key="12">
    <source>
        <dbReference type="Ensembl" id="ENSELUP00000009274.3"/>
    </source>
</evidence>
<evidence type="ECO:0000256" key="2">
    <source>
        <dbReference type="ARBA" id="ARBA00022448"/>
    </source>
</evidence>
<evidence type="ECO:0000256" key="3">
    <source>
        <dbReference type="ARBA" id="ARBA00022660"/>
    </source>
</evidence>
<reference evidence="12" key="4">
    <citation type="submission" date="2025-09" db="UniProtKB">
        <authorList>
            <consortium name="Ensembl"/>
        </authorList>
    </citation>
    <scope>IDENTIFICATION</scope>
</reference>
<keyword evidence="9" id="KW-0496">Mitochondrion</keyword>
<dbReference type="FunCoup" id="A0A3P8Y0V9">
    <property type="interactions" value="324"/>
</dbReference>
<proteinExistence type="inferred from homology"/>
<dbReference type="PANTHER" id="PTHR35268">
    <property type="entry name" value="PROTEIN CCSMST1"/>
    <property type="match status" value="1"/>
</dbReference>
<dbReference type="PRINTS" id="PR02042">
    <property type="entry name" value="CCSMST1"/>
</dbReference>
<dbReference type="Pfam" id="PF15013">
    <property type="entry name" value="CCSMST1"/>
    <property type="match status" value="1"/>
</dbReference>
<dbReference type="Ensembl" id="ENSELUT00000004128.3">
    <property type="protein sequence ID" value="ENSELUP00000009274.3"/>
    <property type="gene ID" value="ENSELUG00000009841.3"/>
</dbReference>
<keyword evidence="10" id="KW-0472">Membrane</keyword>
<comment type="subcellular location">
    <subcellularLocation>
        <location evidence="1">Mitochondrion inner membrane</location>
        <topology evidence="1">Single-pass membrane protein</topology>
    </subcellularLocation>
</comment>
<dbReference type="Proteomes" id="UP000265140">
    <property type="component" value="Chromosome 5"/>
</dbReference>
<protein>
    <submittedName>
        <fullName evidence="12">Ubiquinol-cytochrome c reductase complex assembly factor 4</fullName>
    </submittedName>
</protein>
<comment type="similarity">
    <text evidence="11">Belongs to the UQCC4 family.</text>
</comment>
<evidence type="ECO:0000256" key="10">
    <source>
        <dbReference type="ARBA" id="ARBA00023136"/>
    </source>
</evidence>
<keyword evidence="6" id="KW-0999">Mitochondrion inner membrane</keyword>
<keyword evidence="7" id="KW-0249">Electron transport</keyword>
<dbReference type="InterPro" id="IPR029160">
    <property type="entry name" value="UQCC4"/>
</dbReference>
<dbReference type="AlphaFoldDB" id="A0A3P8Y0V9"/>
<dbReference type="GO" id="GO:0005743">
    <property type="term" value="C:mitochondrial inner membrane"/>
    <property type="evidence" value="ECO:0007669"/>
    <property type="project" value="UniProtKB-SubCell"/>
</dbReference>